<evidence type="ECO:0000256" key="10">
    <source>
        <dbReference type="ARBA" id="ARBA00022842"/>
    </source>
</evidence>
<comment type="subunit">
    <text evidence="4">Monomer.</text>
</comment>
<evidence type="ECO:0000256" key="7">
    <source>
        <dbReference type="ARBA" id="ARBA00022723"/>
    </source>
</evidence>
<proteinExistence type="inferred from homology"/>
<keyword evidence="9" id="KW-0378">Hydrolase</keyword>
<dbReference type="InterPro" id="IPR012337">
    <property type="entry name" value="RNaseH-like_sf"/>
</dbReference>
<evidence type="ECO:0000256" key="4">
    <source>
        <dbReference type="ARBA" id="ARBA00011245"/>
    </source>
</evidence>
<keyword evidence="6" id="KW-0540">Nuclease</keyword>
<protein>
    <recommendedName>
        <fullName evidence="5">ribonuclease H</fullName>
        <ecNumber evidence="5">3.1.26.4</ecNumber>
    </recommendedName>
</protein>
<evidence type="ECO:0000256" key="9">
    <source>
        <dbReference type="ARBA" id="ARBA00022801"/>
    </source>
</evidence>
<keyword evidence="10" id="KW-0460">Magnesium</keyword>
<reference evidence="12 13" key="1">
    <citation type="submission" date="2018-04" db="EMBL/GenBank/DDBJ databases">
        <authorList>
            <person name="Hagen T."/>
        </authorList>
    </citation>
    <scope>NUCLEOTIDE SEQUENCE [LARGE SCALE GENOMIC DNA]</scope>
    <source>
        <strain evidence="12 13">TPD7009</strain>
    </source>
</reference>
<dbReference type="EC" id="3.1.26.4" evidence="5"/>
<keyword evidence="7" id="KW-0479">Metal-binding</keyword>
<accession>A0AA92C4D9</accession>
<evidence type="ECO:0000256" key="5">
    <source>
        <dbReference type="ARBA" id="ARBA00012180"/>
    </source>
</evidence>
<organism evidence="12 13">
    <name type="scientific">Rhizobium rhizogenes</name>
    <name type="common">Agrobacterium rhizogenes</name>
    <dbReference type="NCBI Taxonomy" id="359"/>
    <lineage>
        <taxon>Bacteria</taxon>
        <taxon>Pseudomonadati</taxon>
        <taxon>Pseudomonadota</taxon>
        <taxon>Alphaproteobacteria</taxon>
        <taxon>Hyphomicrobiales</taxon>
        <taxon>Rhizobiaceae</taxon>
        <taxon>Rhizobium/Agrobacterium group</taxon>
        <taxon>Rhizobium</taxon>
    </lineage>
</organism>
<dbReference type="EMBL" id="QDFR01000002">
    <property type="protein sequence ID" value="PVE55253.1"/>
    <property type="molecule type" value="Genomic_DNA"/>
</dbReference>
<comment type="catalytic activity">
    <reaction evidence="1">
        <text>Endonucleolytic cleavage to 5'-phosphomonoester.</text>
        <dbReference type="EC" id="3.1.26.4"/>
    </reaction>
</comment>
<comment type="cofactor">
    <cofactor evidence="2">
        <name>Mg(2+)</name>
        <dbReference type="ChEBI" id="CHEBI:18420"/>
    </cofactor>
</comment>
<evidence type="ECO:0000313" key="12">
    <source>
        <dbReference type="EMBL" id="PVE55253.1"/>
    </source>
</evidence>
<evidence type="ECO:0000256" key="6">
    <source>
        <dbReference type="ARBA" id="ARBA00022722"/>
    </source>
</evidence>
<dbReference type="GO" id="GO:0046872">
    <property type="term" value="F:metal ion binding"/>
    <property type="evidence" value="ECO:0007669"/>
    <property type="project" value="UniProtKB-KW"/>
</dbReference>
<evidence type="ECO:0000256" key="1">
    <source>
        <dbReference type="ARBA" id="ARBA00000077"/>
    </source>
</evidence>
<dbReference type="GO" id="GO:0003676">
    <property type="term" value="F:nucleic acid binding"/>
    <property type="evidence" value="ECO:0007669"/>
    <property type="project" value="InterPro"/>
</dbReference>
<dbReference type="PANTHER" id="PTHR10642">
    <property type="entry name" value="RIBONUCLEASE H1"/>
    <property type="match status" value="1"/>
</dbReference>
<dbReference type="InterPro" id="IPR050092">
    <property type="entry name" value="RNase_H"/>
</dbReference>
<dbReference type="InterPro" id="IPR002156">
    <property type="entry name" value="RNaseH_domain"/>
</dbReference>
<dbReference type="Gene3D" id="3.30.420.10">
    <property type="entry name" value="Ribonuclease H-like superfamily/Ribonuclease H"/>
    <property type="match status" value="1"/>
</dbReference>
<evidence type="ECO:0000313" key="13">
    <source>
        <dbReference type="Proteomes" id="UP000244335"/>
    </source>
</evidence>
<keyword evidence="8" id="KW-0255">Endonuclease</keyword>
<name>A0AA92C4D9_RHIRH</name>
<dbReference type="CDD" id="cd09278">
    <property type="entry name" value="RNase_HI_prokaryote_like"/>
    <property type="match status" value="1"/>
</dbReference>
<dbReference type="GO" id="GO:0004523">
    <property type="term" value="F:RNA-DNA hybrid ribonuclease activity"/>
    <property type="evidence" value="ECO:0007669"/>
    <property type="project" value="UniProtKB-EC"/>
</dbReference>
<comment type="similarity">
    <text evidence="3">Belongs to the RNase H family.</text>
</comment>
<gene>
    <name evidence="12" type="ORF">DC430_08570</name>
</gene>
<dbReference type="InterPro" id="IPR022892">
    <property type="entry name" value="RNaseHI"/>
</dbReference>
<dbReference type="Proteomes" id="UP000244335">
    <property type="component" value="Unassembled WGS sequence"/>
</dbReference>
<evidence type="ECO:0000256" key="3">
    <source>
        <dbReference type="ARBA" id="ARBA00005300"/>
    </source>
</evidence>
<dbReference type="PROSITE" id="PS50879">
    <property type="entry name" value="RNASE_H_1"/>
    <property type="match status" value="1"/>
</dbReference>
<dbReference type="RefSeq" id="WP_111847060.1">
    <property type="nucleotide sequence ID" value="NZ_QDFR01000002.1"/>
</dbReference>
<comment type="caution">
    <text evidence="12">The sequence shown here is derived from an EMBL/GenBank/DDBJ whole genome shotgun (WGS) entry which is preliminary data.</text>
</comment>
<evidence type="ECO:0000256" key="2">
    <source>
        <dbReference type="ARBA" id="ARBA00001946"/>
    </source>
</evidence>
<evidence type="ECO:0000259" key="11">
    <source>
        <dbReference type="PROSITE" id="PS50879"/>
    </source>
</evidence>
<feature type="domain" description="RNase H type-1" evidence="11">
    <location>
        <begin position="6"/>
        <end position="158"/>
    </location>
</feature>
<dbReference type="InterPro" id="IPR036397">
    <property type="entry name" value="RNaseH_sf"/>
</dbReference>
<dbReference type="PANTHER" id="PTHR10642:SF26">
    <property type="entry name" value="RIBONUCLEASE H1"/>
    <property type="match status" value="1"/>
</dbReference>
<dbReference type="GO" id="GO:0043137">
    <property type="term" value="P:DNA replication, removal of RNA primer"/>
    <property type="evidence" value="ECO:0007669"/>
    <property type="project" value="TreeGrafter"/>
</dbReference>
<dbReference type="AlphaFoldDB" id="A0AA92C4D9"/>
<evidence type="ECO:0000256" key="8">
    <source>
        <dbReference type="ARBA" id="ARBA00022759"/>
    </source>
</evidence>
<dbReference type="SUPFAM" id="SSF53098">
    <property type="entry name" value="Ribonuclease H-like"/>
    <property type="match status" value="1"/>
</dbReference>
<sequence>MMESSAPHDLQLYVDGSYDPIKRIGGWGVVMLRNNVEVASRSGSIGCADSSAPELLAILEALHWLDENAPGEAATIWSDSTYTVTGCNRWRHIWRTNHWRKRAPNGKGRSRDVPNVDHWKALDTCLTRCDRIEIAWCKGHVGLPWNERADALARQAIQHATVATAVC</sequence>
<dbReference type="Pfam" id="PF00075">
    <property type="entry name" value="RNase_H"/>
    <property type="match status" value="1"/>
</dbReference>